<evidence type="ECO:0000256" key="1">
    <source>
        <dbReference type="ARBA" id="ARBA00005755"/>
    </source>
</evidence>
<dbReference type="Pfam" id="PF03175">
    <property type="entry name" value="DNA_pol_B_2"/>
    <property type="match status" value="1"/>
</dbReference>
<dbReference type="InterPro" id="IPR023211">
    <property type="entry name" value="DNA_pol_palm_dom_sf"/>
</dbReference>
<evidence type="ECO:0000256" key="5">
    <source>
        <dbReference type="ARBA" id="ARBA00022705"/>
    </source>
</evidence>
<sequence>KSPVVLVSHNMGFDLAVLNTLAELPARGWHLSQLFEKGNCFLLLLTEPSAALQSHLSAGGEWAEFEGSRWRRKIRCVDNWNLFPGTLEELGYSVGSEKLPMPSPEASADLWKIYCRQDVNVMLQGCKVRRRFILDNDLGAMKSTLASQSFTTFRYRFMTQEIRRHRQEDILRLERDAYRGGRSEAFFVGWVPDPPVYKLDVNSLYPYAMEAHKYPYEIAGVLDDVTISQLAKLMETYSVIANVDLVTSEPVFPLRTSAGTSILLAFRPYHLPRQN</sequence>
<organism evidence="10">
    <name type="scientific">marine sediment metagenome</name>
    <dbReference type="NCBI Taxonomy" id="412755"/>
    <lineage>
        <taxon>unclassified sequences</taxon>
        <taxon>metagenomes</taxon>
        <taxon>ecological metagenomes</taxon>
    </lineage>
</organism>
<keyword evidence="4" id="KW-0548">Nucleotidyltransferase</keyword>
<evidence type="ECO:0000256" key="4">
    <source>
        <dbReference type="ARBA" id="ARBA00022695"/>
    </source>
</evidence>
<evidence type="ECO:0000256" key="2">
    <source>
        <dbReference type="ARBA" id="ARBA00012417"/>
    </source>
</evidence>
<evidence type="ECO:0000256" key="6">
    <source>
        <dbReference type="ARBA" id="ARBA00022932"/>
    </source>
</evidence>
<keyword evidence="6" id="KW-0239">DNA-directed DNA polymerase</keyword>
<accession>X1T9A4</accession>
<keyword evidence="7" id="KW-0238">DNA-binding</keyword>
<dbReference type="AlphaFoldDB" id="X1T9A4"/>
<reference evidence="10" key="1">
    <citation type="journal article" date="2014" name="Front. Microbiol.">
        <title>High frequency of phylogenetically diverse reductive dehalogenase-homologous genes in deep subseafloor sedimentary metagenomes.</title>
        <authorList>
            <person name="Kawai M."/>
            <person name="Futagami T."/>
            <person name="Toyoda A."/>
            <person name="Takaki Y."/>
            <person name="Nishi S."/>
            <person name="Hori S."/>
            <person name="Arai W."/>
            <person name="Tsubouchi T."/>
            <person name="Morono Y."/>
            <person name="Uchiyama I."/>
            <person name="Ito T."/>
            <person name="Fujiyama A."/>
            <person name="Inagaki F."/>
            <person name="Takami H."/>
        </authorList>
    </citation>
    <scope>NUCLEOTIDE SEQUENCE</scope>
    <source>
        <strain evidence="10">Expedition CK06-06</strain>
    </source>
</reference>
<evidence type="ECO:0000256" key="7">
    <source>
        <dbReference type="ARBA" id="ARBA00023125"/>
    </source>
</evidence>
<feature type="domain" description="DNA-directed DNA polymerase family B mitochondria/virus" evidence="9">
    <location>
        <begin position="111"/>
        <end position="255"/>
    </location>
</feature>
<dbReference type="SUPFAM" id="SSF56672">
    <property type="entry name" value="DNA/RNA polymerases"/>
    <property type="match status" value="1"/>
</dbReference>
<comment type="catalytic activity">
    <reaction evidence="8">
        <text>DNA(n) + a 2'-deoxyribonucleoside 5'-triphosphate = DNA(n+1) + diphosphate</text>
        <dbReference type="Rhea" id="RHEA:22508"/>
        <dbReference type="Rhea" id="RHEA-COMP:17339"/>
        <dbReference type="Rhea" id="RHEA-COMP:17340"/>
        <dbReference type="ChEBI" id="CHEBI:33019"/>
        <dbReference type="ChEBI" id="CHEBI:61560"/>
        <dbReference type="ChEBI" id="CHEBI:173112"/>
        <dbReference type="EC" id="2.7.7.7"/>
    </reaction>
</comment>
<name>X1T9A4_9ZZZZ</name>
<dbReference type="GO" id="GO:0003887">
    <property type="term" value="F:DNA-directed DNA polymerase activity"/>
    <property type="evidence" value="ECO:0007669"/>
    <property type="project" value="UniProtKB-KW"/>
</dbReference>
<evidence type="ECO:0000256" key="8">
    <source>
        <dbReference type="ARBA" id="ARBA00049244"/>
    </source>
</evidence>
<keyword evidence="5" id="KW-0235">DNA replication</keyword>
<dbReference type="GO" id="GO:0003677">
    <property type="term" value="F:DNA binding"/>
    <property type="evidence" value="ECO:0007669"/>
    <property type="project" value="UniProtKB-KW"/>
</dbReference>
<evidence type="ECO:0000256" key="3">
    <source>
        <dbReference type="ARBA" id="ARBA00022679"/>
    </source>
</evidence>
<dbReference type="GO" id="GO:0006260">
    <property type="term" value="P:DNA replication"/>
    <property type="evidence" value="ECO:0007669"/>
    <property type="project" value="UniProtKB-KW"/>
</dbReference>
<dbReference type="EC" id="2.7.7.7" evidence="2"/>
<feature type="non-terminal residue" evidence="10">
    <location>
        <position position="1"/>
    </location>
</feature>
<comment type="caution">
    <text evidence="10">The sequence shown here is derived from an EMBL/GenBank/DDBJ whole genome shotgun (WGS) entry which is preliminary data.</text>
</comment>
<keyword evidence="3" id="KW-0808">Transferase</keyword>
<dbReference type="EMBL" id="BARW01016110">
    <property type="protein sequence ID" value="GAJ01874.1"/>
    <property type="molecule type" value="Genomic_DNA"/>
</dbReference>
<gene>
    <name evidence="10" type="ORF">S12H4_28129</name>
</gene>
<evidence type="ECO:0000259" key="9">
    <source>
        <dbReference type="Pfam" id="PF03175"/>
    </source>
</evidence>
<comment type="similarity">
    <text evidence="1">Belongs to the DNA polymerase type-B family.</text>
</comment>
<evidence type="ECO:0000313" key="10">
    <source>
        <dbReference type="EMBL" id="GAJ01874.1"/>
    </source>
</evidence>
<dbReference type="InterPro" id="IPR004868">
    <property type="entry name" value="DNA-dir_DNA_pol_B_mt/vir"/>
</dbReference>
<dbReference type="InterPro" id="IPR043502">
    <property type="entry name" value="DNA/RNA_pol_sf"/>
</dbReference>
<protein>
    <recommendedName>
        <fullName evidence="2">DNA-directed DNA polymerase</fullName>
        <ecNumber evidence="2">2.7.7.7</ecNumber>
    </recommendedName>
</protein>
<dbReference type="GO" id="GO:0000166">
    <property type="term" value="F:nucleotide binding"/>
    <property type="evidence" value="ECO:0007669"/>
    <property type="project" value="InterPro"/>
</dbReference>
<dbReference type="Gene3D" id="3.90.1600.10">
    <property type="entry name" value="Palm domain of DNA polymerase"/>
    <property type="match status" value="1"/>
</dbReference>
<proteinExistence type="inferred from homology"/>